<proteinExistence type="predicted"/>
<reference evidence="1 2" key="1">
    <citation type="journal article" date="2017" name="Genome Biol.">
        <title>New reference genome sequences of hot pepper reveal the massive evolution of plant disease-resistance genes by retroduplication.</title>
        <authorList>
            <person name="Kim S."/>
            <person name="Park J."/>
            <person name="Yeom S.I."/>
            <person name="Kim Y.M."/>
            <person name="Seo E."/>
            <person name="Kim K.T."/>
            <person name="Kim M.S."/>
            <person name="Lee J.M."/>
            <person name="Cheong K."/>
            <person name="Shin H.S."/>
            <person name="Kim S.B."/>
            <person name="Han K."/>
            <person name="Lee J."/>
            <person name="Park M."/>
            <person name="Lee H.A."/>
            <person name="Lee H.Y."/>
            <person name="Lee Y."/>
            <person name="Oh S."/>
            <person name="Lee J.H."/>
            <person name="Choi E."/>
            <person name="Choi E."/>
            <person name="Lee S.E."/>
            <person name="Jeon J."/>
            <person name="Kim H."/>
            <person name="Choi G."/>
            <person name="Song H."/>
            <person name="Lee J."/>
            <person name="Lee S.C."/>
            <person name="Kwon J.K."/>
            <person name="Lee H.Y."/>
            <person name="Koo N."/>
            <person name="Hong Y."/>
            <person name="Kim R.W."/>
            <person name="Kang W.H."/>
            <person name="Huh J.H."/>
            <person name="Kang B.C."/>
            <person name="Yang T.J."/>
            <person name="Lee Y.H."/>
            <person name="Bennetzen J.L."/>
            <person name="Choi D."/>
        </authorList>
    </citation>
    <scope>NUCLEOTIDE SEQUENCE [LARGE SCALE GENOMIC DNA]</scope>
    <source>
        <strain evidence="2">cv. PBC81</strain>
    </source>
</reference>
<accession>A0A2G2X2C3</accession>
<dbReference type="Proteomes" id="UP000224567">
    <property type="component" value="Unassembled WGS sequence"/>
</dbReference>
<comment type="caution">
    <text evidence="1">The sequence shown here is derived from an EMBL/GenBank/DDBJ whole genome shotgun (WGS) entry which is preliminary data.</text>
</comment>
<dbReference type="STRING" id="33114.A0A2G2X2C3"/>
<organism evidence="1 2">
    <name type="scientific">Capsicum baccatum</name>
    <name type="common">Peruvian pepper</name>
    <dbReference type="NCBI Taxonomy" id="33114"/>
    <lineage>
        <taxon>Eukaryota</taxon>
        <taxon>Viridiplantae</taxon>
        <taxon>Streptophyta</taxon>
        <taxon>Embryophyta</taxon>
        <taxon>Tracheophyta</taxon>
        <taxon>Spermatophyta</taxon>
        <taxon>Magnoliopsida</taxon>
        <taxon>eudicotyledons</taxon>
        <taxon>Gunneridae</taxon>
        <taxon>Pentapetalae</taxon>
        <taxon>asterids</taxon>
        <taxon>lamiids</taxon>
        <taxon>Solanales</taxon>
        <taxon>Solanaceae</taxon>
        <taxon>Solanoideae</taxon>
        <taxon>Capsiceae</taxon>
        <taxon>Capsicum</taxon>
    </lineage>
</organism>
<dbReference type="EMBL" id="MLFT02000003">
    <property type="protein sequence ID" value="PHT51579.1"/>
    <property type="molecule type" value="Genomic_DNA"/>
</dbReference>
<dbReference type="AlphaFoldDB" id="A0A2G2X2C3"/>
<evidence type="ECO:0000313" key="1">
    <source>
        <dbReference type="EMBL" id="PHT51579.1"/>
    </source>
</evidence>
<sequence length="81" mass="8952">MVIGIPVIPLSKTGSTPSRFPGSRRTTLSCTPGGDPKIYEEKILVTILVRPPSSKEQEAYDLIAWDFPIEQTIVSKNLTHE</sequence>
<protein>
    <submittedName>
        <fullName evidence="1">Uncharacterized protein</fullName>
    </submittedName>
</protein>
<keyword evidence="2" id="KW-1185">Reference proteome</keyword>
<dbReference type="OrthoDB" id="3176171at2759"/>
<gene>
    <name evidence="1" type="ORF">CQW23_06041</name>
</gene>
<name>A0A2G2X2C3_CAPBA</name>
<evidence type="ECO:0000313" key="2">
    <source>
        <dbReference type="Proteomes" id="UP000224567"/>
    </source>
</evidence>
<reference evidence="2" key="2">
    <citation type="journal article" date="2017" name="J. Anim. Genet.">
        <title>Multiple reference genome sequences of hot pepper reveal the massive evolution of plant disease resistance genes by retroduplication.</title>
        <authorList>
            <person name="Kim S."/>
            <person name="Park J."/>
            <person name="Yeom S.-I."/>
            <person name="Kim Y.-M."/>
            <person name="Seo E."/>
            <person name="Kim K.-T."/>
            <person name="Kim M.-S."/>
            <person name="Lee J.M."/>
            <person name="Cheong K."/>
            <person name="Shin H.-S."/>
            <person name="Kim S.-B."/>
            <person name="Han K."/>
            <person name="Lee J."/>
            <person name="Park M."/>
            <person name="Lee H.-A."/>
            <person name="Lee H.-Y."/>
            <person name="Lee Y."/>
            <person name="Oh S."/>
            <person name="Lee J.H."/>
            <person name="Choi E."/>
            <person name="Choi E."/>
            <person name="Lee S.E."/>
            <person name="Jeon J."/>
            <person name="Kim H."/>
            <person name="Choi G."/>
            <person name="Song H."/>
            <person name="Lee J."/>
            <person name="Lee S.-C."/>
            <person name="Kwon J.-K."/>
            <person name="Lee H.-Y."/>
            <person name="Koo N."/>
            <person name="Hong Y."/>
            <person name="Kim R.W."/>
            <person name="Kang W.-H."/>
            <person name="Huh J.H."/>
            <person name="Kang B.-C."/>
            <person name="Yang T.-J."/>
            <person name="Lee Y.-H."/>
            <person name="Bennetzen J.L."/>
            <person name="Choi D."/>
        </authorList>
    </citation>
    <scope>NUCLEOTIDE SEQUENCE [LARGE SCALE GENOMIC DNA]</scope>
    <source>
        <strain evidence="2">cv. PBC81</strain>
    </source>
</reference>